<evidence type="ECO:0000313" key="4">
    <source>
        <dbReference type="Proteomes" id="UP000482209"/>
    </source>
</evidence>
<feature type="coiled-coil region" evidence="1">
    <location>
        <begin position="179"/>
        <end position="222"/>
    </location>
</feature>
<feature type="transmembrane region" description="Helical" evidence="2">
    <location>
        <begin position="28"/>
        <end position="49"/>
    </location>
</feature>
<protein>
    <submittedName>
        <fullName evidence="3">Uncharacterized protein</fullName>
    </submittedName>
</protein>
<keyword evidence="1" id="KW-0175">Coiled coil</keyword>
<keyword evidence="4" id="KW-1185">Reference proteome</keyword>
<gene>
    <name evidence="3" type="ORF">FYJ58_11985</name>
</gene>
<evidence type="ECO:0000256" key="1">
    <source>
        <dbReference type="SAM" id="Coils"/>
    </source>
</evidence>
<name>A0A6L5Y2K0_9FIRM</name>
<evidence type="ECO:0000313" key="3">
    <source>
        <dbReference type="EMBL" id="MSS64588.1"/>
    </source>
</evidence>
<feature type="transmembrane region" description="Helical" evidence="2">
    <location>
        <begin position="102"/>
        <end position="125"/>
    </location>
</feature>
<sequence>MQERKNKFKYVKIALNEVKFEGSSRWQWGLSGAISLVLSIITCFSKDTIEILKTTASTFNSVSLAIIAMIFTAYALFQALLNDDMVWEMSKYNNLLETSNRSFLGVVFLYLSNIIINTILIIILSTLPTEFGISNDYWIDSTICFVFIWIYEIFTFRILIEIRNFAINIYKVFIAHNKLSLLKKENKEEKEENETLYKMLEIKRLKELKMISEEEYEDKRKEFLKRM</sequence>
<keyword evidence="2" id="KW-0812">Transmembrane</keyword>
<feature type="transmembrane region" description="Helical" evidence="2">
    <location>
        <begin position="137"/>
        <end position="160"/>
    </location>
</feature>
<accession>A0A6L5Y2K0</accession>
<comment type="caution">
    <text evidence="3">The sequence shown here is derived from an EMBL/GenBank/DDBJ whole genome shotgun (WGS) entry which is preliminary data.</text>
</comment>
<dbReference type="RefSeq" id="WP_154519983.1">
    <property type="nucleotide sequence ID" value="NZ_VUMT01000022.1"/>
</dbReference>
<keyword evidence="2" id="KW-0472">Membrane</keyword>
<organism evidence="3 4">
    <name type="scientific">Velocimicrobium porci</name>
    <dbReference type="NCBI Taxonomy" id="2606634"/>
    <lineage>
        <taxon>Bacteria</taxon>
        <taxon>Bacillati</taxon>
        <taxon>Bacillota</taxon>
        <taxon>Clostridia</taxon>
        <taxon>Lachnospirales</taxon>
        <taxon>Lachnospiraceae</taxon>
        <taxon>Velocimicrobium</taxon>
    </lineage>
</organism>
<dbReference type="Proteomes" id="UP000482209">
    <property type="component" value="Unassembled WGS sequence"/>
</dbReference>
<dbReference type="EMBL" id="VUMT01000022">
    <property type="protein sequence ID" value="MSS64588.1"/>
    <property type="molecule type" value="Genomic_DNA"/>
</dbReference>
<dbReference type="AlphaFoldDB" id="A0A6L5Y2K0"/>
<evidence type="ECO:0000256" key="2">
    <source>
        <dbReference type="SAM" id="Phobius"/>
    </source>
</evidence>
<reference evidence="3 4" key="1">
    <citation type="submission" date="2019-08" db="EMBL/GenBank/DDBJ databases">
        <title>In-depth cultivation of the pig gut microbiome towards novel bacterial diversity and tailored functional studies.</title>
        <authorList>
            <person name="Wylensek D."/>
            <person name="Hitch T.C.A."/>
            <person name="Clavel T."/>
        </authorList>
    </citation>
    <scope>NUCLEOTIDE SEQUENCE [LARGE SCALE GENOMIC DNA]</scope>
    <source>
        <strain evidence="3 4">WCA-693-APC-MOT-I</strain>
    </source>
</reference>
<feature type="transmembrane region" description="Helical" evidence="2">
    <location>
        <begin position="61"/>
        <end position="81"/>
    </location>
</feature>
<keyword evidence="2" id="KW-1133">Transmembrane helix</keyword>
<proteinExistence type="predicted"/>